<protein>
    <submittedName>
        <fullName evidence="2">Uncharacterized protein</fullName>
    </submittedName>
</protein>
<feature type="transmembrane region" description="Helical" evidence="1">
    <location>
        <begin position="141"/>
        <end position="162"/>
    </location>
</feature>
<proteinExistence type="predicted"/>
<evidence type="ECO:0000313" key="3">
    <source>
        <dbReference type="Proteomes" id="UP000027265"/>
    </source>
</evidence>
<feature type="transmembrane region" description="Helical" evidence="1">
    <location>
        <begin position="102"/>
        <end position="120"/>
    </location>
</feature>
<dbReference type="HOGENOM" id="CLU_1332095_0_0_1"/>
<sequence length="206" mass="22802">MTIFLQGEISLGTALTRFLWFKGASRPAMLVPTSTPHISDHLPNEPLIVHGRSLGLFTEFDMLKKPSETFEIEAKHLLDHTKVALTILLGFFAVEMTISNNSFATAFAGTLIIFTYNLFTKYQLHGSANLKSHIDVLGHRTLAILNAIPNFEIFVLTIIKLYQLVGNPFGVLGVMVMGATPTILVWVMRLWGWIVGGEGWEDGDSA</sequence>
<accession>A0A067P437</accession>
<keyword evidence="1" id="KW-0812">Transmembrane</keyword>
<reference evidence="3" key="1">
    <citation type="journal article" date="2014" name="Proc. Natl. Acad. Sci. U.S.A.">
        <title>Extensive sampling of basidiomycete genomes demonstrates inadequacy of the white-rot/brown-rot paradigm for wood decay fungi.</title>
        <authorList>
            <person name="Riley R."/>
            <person name="Salamov A.A."/>
            <person name="Brown D.W."/>
            <person name="Nagy L.G."/>
            <person name="Floudas D."/>
            <person name="Held B.W."/>
            <person name="Levasseur A."/>
            <person name="Lombard V."/>
            <person name="Morin E."/>
            <person name="Otillar R."/>
            <person name="Lindquist E.A."/>
            <person name="Sun H."/>
            <person name="LaButti K.M."/>
            <person name="Schmutz J."/>
            <person name="Jabbour D."/>
            <person name="Luo H."/>
            <person name="Baker S.E."/>
            <person name="Pisabarro A.G."/>
            <person name="Walton J.D."/>
            <person name="Blanchette R.A."/>
            <person name="Henrissat B."/>
            <person name="Martin F."/>
            <person name="Cullen D."/>
            <person name="Hibbett D.S."/>
            <person name="Grigoriev I.V."/>
        </authorList>
    </citation>
    <scope>NUCLEOTIDE SEQUENCE [LARGE SCALE GENOMIC DNA]</scope>
    <source>
        <strain evidence="3">MUCL 33604</strain>
    </source>
</reference>
<dbReference type="EMBL" id="KL197782">
    <property type="protein sequence ID" value="KDQ49504.1"/>
    <property type="molecule type" value="Genomic_DNA"/>
</dbReference>
<keyword evidence="1" id="KW-1133">Transmembrane helix</keyword>
<dbReference type="AlphaFoldDB" id="A0A067P437"/>
<gene>
    <name evidence="2" type="ORF">JAAARDRAFT_200785</name>
</gene>
<evidence type="ECO:0000256" key="1">
    <source>
        <dbReference type="SAM" id="Phobius"/>
    </source>
</evidence>
<feature type="transmembrane region" description="Helical" evidence="1">
    <location>
        <begin position="168"/>
        <end position="187"/>
    </location>
</feature>
<organism evidence="2 3">
    <name type="scientific">Jaapia argillacea MUCL 33604</name>
    <dbReference type="NCBI Taxonomy" id="933084"/>
    <lineage>
        <taxon>Eukaryota</taxon>
        <taxon>Fungi</taxon>
        <taxon>Dikarya</taxon>
        <taxon>Basidiomycota</taxon>
        <taxon>Agaricomycotina</taxon>
        <taxon>Agaricomycetes</taxon>
        <taxon>Agaricomycetidae</taxon>
        <taxon>Jaapiales</taxon>
        <taxon>Jaapiaceae</taxon>
        <taxon>Jaapia</taxon>
    </lineage>
</organism>
<keyword evidence="3" id="KW-1185">Reference proteome</keyword>
<dbReference type="InParanoid" id="A0A067P437"/>
<evidence type="ECO:0000313" key="2">
    <source>
        <dbReference type="EMBL" id="KDQ49504.1"/>
    </source>
</evidence>
<dbReference type="Proteomes" id="UP000027265">
    <property type="component" value="Unassembled WGS sequence"/>
</dbReference>
<name>A0A067P437_9AGAM</name>
<keyword evidence="1" id="KW-0472">Membrane</keyword>